<evidence type="ECO:0000256" key="9">
    <source>
        <dbReference type="ARBA" id="ARBA00023128"/>
    </source>
</evidence>
<evidence type="ECO:0000256" key="6">
    <source>
        <dbReference type="ARBA" id="ARBA00022723"/>
    </source>
</evidence>
<evidence type="ECO:0000313" key="15">
    <source>
        <dbReference type="Proteomes" id="UP001152649"/>
    </source>
</evidence>
<dbReference type="EMBL" id="CAJVPG010000266">
    <property type="protein sequence ID" value="CAG8385392.1"/>
    <property type="molecule type" value="Genomic_DNA"/>
</dbReference>
<keyword evidence="7 10" id="KW-0408">Iron</keyword>
<dbReference type="GO" id="GO:0051537">
    <property type="term" value="F:2 iron, 2 sulfur cluster binding"/>
    <property type="evidence" value="ECO:0007669"/>
    <property type="project" value="UniProtKB-UniRule"/>
</dbReference>
<evidence type="ECO:0000256" key="5">
    <source>
        <dbReference type="ARBA" id="ARBA00022714"/>
    </source>
</evidence>
<keyword evidence="15" id="KW-1185">Reference proteome</keyword>
<dbReference type="Proteomes" id="UP001152649">
    <property type="component" value="Unassembled WGS sequence"/>
</dbReference>
<dbReference type="GO" id="GO:0051539">
    <property type="term" value="F:4 iron, 4 sulfur cluster binding"/>
    <property type="evidence" value="ECO:0007669"/>
    <property type="project" value="UniProtKB-KW"/>
</dbReference>
<keyword evidence="5 10" id="KW-0001">2Fe-2S</keyword>
<feature type="binding site" evidence="10">
    <location>
        <position position="245"/>
    </location>
    <ligand>
        <name>[2Fe-2S] cluster</name>
        <dbReference type="ChEBI" id="CHEBI:190135"/>
    </ligand>
</feature>
<evidence type="ECO:0000256" key="7">
    <source>
        <dbReference type="ARBA" id="ARBA00023004"/>
    </source>
</evidence>
<feature type="binding site" evidence="10">
    <location>
        <position position="256"/>
    </location>
    <ligand>
        <name>[2Fe-2S] cluster</name>
        <dbReference type="ChEBI" id="CHEBI:190135"/>
    </ligand>
</feature>
<feature type="region of interest" description="Disordered" evidence="11">
    <location>
        <begin position="190"/>
        <end position="221"/>
    </location>
</feature>
<evidence type="ECO:0000256" key="11">
    <source>
        <dbReference type="SAM" id="MobiDB-lite"/>
    </source>
</evidence>
<reference evidence="14" key="1">
    <citation type="submission" date="2021-07" db="EMBL/GenBank/DDBJ databases">
        <authorList>
            <person name="Branca A.L. A."/>
        </authorList>
    </citation>
    <scope>NUCLEOTIDE SEQUENCE</scope>
</reference>
<dbReference type="Pfam" id="PF05093">
    <property type="entry name" value="CIAPIN1"/>
    <property type="match status" value="1"/>
</dbReference>
<comment type="similarity">
    <text evidence="2 10">Belongs to the anamorsin family.</text>
</comment>
<comment type="caution">
    <text evidence="10">Lacks conserved residue(s) required for the propagation of feature annotation.</text>
</comment>
<keyword evidence="9 10" id="KW-0496">Mitochondrion</keyword>
<feature type="region of interest" description="Fe-S binding site B" evidence="10">
    <location>
        <begin position="306"/>
        <end position="320"/>
    </location>
</feature>
<sequence>MVYPLSKYSCSPPLTSILSIPLNIIDCTMAPSFMTIDTNDTDMDFSPSKPVQAKRTLLLAPPSIATQEDKLRGLFTTFDRSITDLQMLDRLSAGFVSLPASSYDLVLVLTDTDGSRRSEALKLLTRDVFTTLVPSMKPGAKLQTQDSAITASDSMEAILAGLVQSDTGFEKPNFEPTAAVPLKFGLKKKNKPTAPPVTAIPTGFAAPTPNGTTNHDREDEDELINEDTLLTEEDLTRPIMPPPECQPKTGRRRRACKDCTCGLADKLEAEDKERRANADKELNVMKLDTGDLAELDFTVEGKTGSCGSCALGDAFRCDGCPYMGLPAFKPGQEVSILNDVAQF</sequence>
<dbReference type="InterPro" id="IPR046408">
    <property type="entry name" value="CIAPIN1"/>
</dbReference>
<keyword evidence="6 10" id="KW-0479">Metal-binding</keyword>
<dbReference type="InterPro" id="IPR031838">
    <property type="entry name" value="Dre2_N"/>
</dbReference>
<feature type="domain" description="Anamorsin C-terminal" evidence="12">
    <location>
        <begin position="240"/>
        <end position="336"/>
    </location>
</feature>
<comment type="domain">
    <text evidence="10">The C-terminal domain binds 2 Fe-S clusters but is otherwise mostly in an intrinsically disordered conformation.</text>
</comment>
<evidence type="ECO:0008006" key="16">
    <source>
        <dbReference type="Google" id="ProtNLM"/>
    </source>
</evidence>
<comment type="domain">
    <text evidence="10">The twin Cx2C motifs are involved in the recognition by the mitochondrial MIA40-ERV1 disulfide relay system. The formation of 2 disulfide bonds in the Cx2C motifs through dithiol/disulfide exchange reactions effectively traps the protein in the mitochondrial intermembrane space.</text>
</comment>
<feature type="short sequence motif" description="Cx2C motif 2" evidence="10">
    <location>
        <begin position="317"/>
        <end position="320"/>
    </location>
</feature>
<keyword evidence="4 10" id="KW-0963">Cytoplasm</keyword>
<protein>
    <recommendedName>
        <fullName evidence="16">Fe-S cluster assembly protein DRE2</fullName>
    </recommendedName>
</protein>
<feature type="binding site" evidence="10">
    <location>
        <position position="317"/>
    </location>
    <ligand>
        <name>[4Fe-4S] cluster</name>
        <dbReference type="ChEBI" id="CHEBI:49883"/>
    </ligand>
</feature>
<organism evidence="14 15">
    <name type="scientific">Penicillium salamii</name>
    <dbReference type="NCBI Taxonomy" id="1612424"/>
    <lineage>
        <taxon>Eukaryota</taxon>
        <taxon>Fungi</taxon>
        <taxon>Dikarya</taxon>
        <taxon>Ascomycota</taxon>
        <taxon>Pezizomycotina</taxon>
        <taxon>Eurotiomycetes</taxon>
        <taxon>Eurotiomycetidae</taxon>
        <taxon>Eurotiales</taxon>
        <taxon>Aspergillaceae</taxon>
        <taxon>Penicillium</taxon>
    </lineage>
</organism>
<name>A0A9W4NK07_9EURO</name>
<evidence type="ECO:0000256" key="3">
    <source>
        <dbReference type="ARBA" id="ARBA00022485"/>
    </source>
</evidence>
<comment type="domain">
    <text evidence="10">The N-terminal domain has structural similarity with S-adenosyl-L-methionine-dependent methyltransferases, but does not bind S-adenosyl-L-methionine. It is required for correct assembly of the 2 Fe-S clusters.</text>
</comment>
<evidence type="ECO:0000256" key="8">
    <source>
        <dbReference type="ARBA" id="ARBA00023014"/>
    </source>
</evidence>
<comment type="subcellular location">
    <subcellularLocation>
        <location evidence="10">Cytoplasm</location>
    </subcellularLocation>
    <subcellularLocation>
        <location evidence="10">Mitochondrion intermembrane space</location>
    </subcellularLocation>
</comment>
<evidence type="ECO:0000313" key="14">
    <source>
        <dbReference type="EMBL" id="CAG8385392.1"/>
    </source>
</evidence>
<dbReference type="GO" id="GO:0009055">
    <property type="term" value="F:electron transfer activity"/>
    <property type="evidence" value="ECO:0007669"/>
    <property type="project" value="UniProtKB-UniRule"/>
</dbReference>
<feature type="binding site" evidence="10">
    <location>
        <position position="259"/>
    </location>
    <ligand>
        <name>[2Fe-2S] cluster</name>
        <dbReference type="ChEBI" id="CHEBI:190135"/>
    </ligand>
</feature>
<dbReference type="AlphaFoldDB" id="A0A9W4NK07"/>
<feature type="binding site" evidence="10">
    <location>
        <position position="261"/>
    </location>
    <ligand>
        <name>[2Fe-2S] cluster</name>
        <dbReference type="ChEBI" id="CHEBI:190135"/>
    </ligand>
</feature>
<comment type="cofactor">
    <cofactor evidence="10">
        <name>[2Fe-2S] cluster</name>
        <dbReference type="ChEBI" id="CHEBI:190135"/>
    </cofactor>
</comment>
<feature type="binding site" evidence="10">
    <location>
        <position position="306"/>
    </location>
    <ligand>
        <name>[4Fe-4S] cluster</name>
        <dbReference type="ChEBI" id="CHEBI:49883"/>
    </ligand>
</feature>
<feature type="short sequence motif" description="Cx2C motif 1" evidence="10">
    <location>
        <begin position="306"/>
        <end position="309"/>
    </location>
</feature>
<evidence type="ECO:0000259" key="13">
    <source>
        <dbReference type="Pfam" id="PF16803"/>
    </source>
</evidence>
<gene>
    <name evidence="14" type="ORF">PSALAMII_LOCUS6163</name>
</gene>
<feature type="region of interest" description="Fe-S binding site A" evidence="10">
    <location>
        <begin position="245"/>
        <end position="261"/>
    </location>
</feature>
<dbReference type="PANTHER" id="PTHR13273">
    <property type="entry name" value="ANAMORSIN"/>
    <property type="match status" value="1"/>
</dbReference>
<accession>A0A9W4NK07</accession>
<keyword evidence="3 10" id="KW-0004">4Fe-4S</keyword>
<proteinExistence type="inferred from homology"/>
<dbReference type="Gene3D" id="3.40.50.11000">
    <property type="entry name" value="Fe-S cluster assembly protein Dre2, N-terminal domain"/>
    <property type="match status" value="1"/>
</dbReference>
<evidence type="ECO:0000256" key="2">
    <source>
        <dbReference type="ARBA" id="ARBA00008169"/>
    </source>
</evidence>
<evidence type="ECO:0000256" key="10">
    <source>
        <dbReference type="HAMAP-Rule" id="MF_03115"/>
    </source>
</evidence>
<feature type="binding site" evidence="10">
    <location>
        <position position="320"/>
    </location>
    <ligand>
        <name>[4Fe-4S] cluster</name>
        <dbReference type="ChEBI" id="CHEBI:49883"/>
    </ligand>
</feature>
<dbReference type="PANTHER" id="PTHR13273:SF14">
    <property type="entry name" value="ANAMORSIN"/>
    <property type="match status" value="1"/>
</dbReference>
<dbReference type="GO" id="GO:0046872">
    <property type="term" value="F:metal ion binding"/>
    <property type="evidence" value="ECO:0007669"/>
    <property type="project" value="UniProtKB-KW"/>
</dbReference>
<dbReference type="Pfam" id="PF16803">
    <property type="entry name" value="DRE2_N"/>
    <property type="match status" value="1"/>
</dbReference>
<comment type="caution">
    <text evidence="14">The sequence shown here is derived from an EMBL/GenBank/DDBJ whole genome shotgun (WGS) entry which is preliminary data.</text>
</comment>
<dbReference type="GO" id="GO:0016226">
    <property type="term" value="P:iron-sulfur cluster assembly"/>
    <property type="evidence" value="ECO:0007669"/>
    <property type="project" value="UniProtKB-UniRule"/>
</dbReference>
<feature type="domain" description="Fe-S cluster assembly protein Dre2 N-terminal" evidence="13">
    <location>
        <begin position="54"/>
        <end position="183"/>
    </location>
</feature>
<comment type="cofactor">
    <cofactor evidence="1 10">
        <name>[4Fe-4S] cluster</name>
        <dbReference type="ChEBI" id="CHEBI:49883"/>
    </cofactor>
</comment>
<keyword evidence="8 10" id="KW-0411">Iron-sulfur</keyword>
<dbReference type="GO" id="GO:0005758">
    <property type="term" value="C:mitochondrial intermembrane space"/>
    <property type="evidence" value="ECO:0007669"/>
    <property type="project" value="UniProtKB-SubCell"/>
</dbReference>
<dbReference type="OrthoDB" id="311633at2759"/>
<dbReference type="HAMAP" id="MF_03115">
    <property type="entry name" value="Anamorsin"/>
    <property type="match status" value="1"/>
</dbReference>
<evidence type="ECO:0000256" key="1">
    <source>
        <dbReference type="ARBA" id="ARBA00001966"/>
    </source>
</evidence>
<evidence type="ECO:0000259" key="12">
    <source>
        <dbReference type="Pfam" id="PF05093"/>
    </source>
</evidence>
<evidence type="ECO:0000256" key="4">
    <source>
        <dbReference type="ARBA" id="ARBA00022490"/>
    </source>
</evidence>
<feature type="binding site" evidence="10">
    <location>
        <position position="309"/>
    </location>
    <ligand>
        <name>[4Fe-4S] cluster</name>
        <dbReference type="ChEBI" id="CHEBI:49883"/>
    </ligand>
</feature>
<dbReference type="InterPro" id="IPR007785">
    <property type="entry name" value="Anamorsin"/>
</dbReference>